<dbReference type="InterPro" id="IPR048351">
    <property type="entry name" value="SOK_DIX"/>
</dbReference>
<evidence type="ECO:0000259" key="11">
    <source>
        <dbReference type="Pfam" id="PF06136"/>
    </source>
</evidence>
<comment type="similarity">
    <text evidence="10">Belongs to the SOSEKI family.</text>
</comment>
<keyword evidence="5" id="KW-0677">Repeat</keyword>
<evidence type="ECO:0000256" key="8">
    <source>
        <dbReference type="ARBA" id="ARBA00023136"/>
    </source>
</evidence>
<dbReference type="InterPro" id="IPR041118">
    <property type="entry name" value="Rx_N"/>
</dbReference>
<name>A0A2U1NVH3_ARTAN</name>
<dbReference type="PANTHER" id="PTHR31083:SF6">
    <property type="entry name" value="PROTEIN SOSEKI 3"/>
    <property type="match status" value="1"/>
</dbReference>
<feature type="domain" description="SOSEKI DIX-like" evidence="11">
    <location>
        <begin position="9"/>
        <end position="41"/>
    </location>
</feature>
<evidence type="ECO:0000256" key="10">
    <source>
        <dbReference type="ARBA" id="ARBA00024211"/>
    </source>
</evidence>
<dbReference type="Gene3D" id="1.20.5.4130">
    <property type="match status" value="1"/>
</dbReference>
<reference evidence="13 14" key="1">
    <citation type="journal article" date="2018" name="Mol. Plant">
        <title>The genome of Artemisia annua provides insight into the evolution of Asteraceae family and artemisinin biosynthesis.</title>
        <authorList>
            <person name="Shen Q."/>
            <person name="Zhang L."/>
            <person name="Liao Z."/>
            <person name="Wang S."/>
            <person name="Yan T."/>
            <person name="Shi P."/>
            <person name="Liu M."/>
            <person name="Fu X."/>
            <person name="Pan Q."/>
            <person name="Wang Y."/>
            <person name="Lv Z."/>
            <person name="Lu X."/>
            <person name="Zhang F."/>
            <person name="Jiang W."/>
            <person name="Ma Y."/>
            <person name="Chen M."/>
            <person name="Hao X."/>
            <person name="Li L."/>
            <person name="Tang Y."/>
            <person name="Lv G."/>
            <person name="Zhou Y."/>
            <person name="Sun X."/>
            <person name="Brodelius P.E."/>
            <person name="Rose J.K.C."/>
            <person name="Tang K."/>
        </authorList>
    </citation>
    <scope>NUCLEOTIDE SEQUENCE [LARGE SCALE GENOMIC DNA]</scope>
    <source>
        <strain evidence="14">cv. Huhao1</strain>
        <tissue evidence="13">Leaf</tissue>
    </source>
</reference>
<evidence type="ECO:0000313" key="13">
    <source>
        <dbReference type="EMBL" id="PWA77525.1"/>
    </source>
</evidence>
<accession>A0A2U1NVH3</accession>
<evidence type="ECO:0000256" key="3">
    <source>
        <dbReference type="ARBA" id="ARBA00022475"/>
    </source>
</evidence>
<keyword evidence="9" id="KW-0131">Cell cycle</keyword>
<dbReference type="GO" id="GO:0006952">
    <property type="term" value="P:defense response"/>
    <property type="evidence" value="ECO:0007669"/>
    <property type="project" value="UniProtKB-KW"/>
</dbReference>
<keyword evidence="8" id="KW-0472">Membrane</keyword>
<evidence type="ECO:0000313" key="14">
    <source>
        <dbReference type="Proteomes" id="UP000245207"/>
    </source>
</evidence>
<dbReference type="GO" id="GO:0051301">
    <property type="term" value="P:cell division"/>
    <property type="evidence" value="ECO:0007669"/>
    <property type="project" value="UniProtKB-KW"/>
</dbReference>
<keyword evidence="14" id="KW-1185">Reference proteome</keyword>
<dbReference type="Pfam" id="PF06136">
    <property type="entry name" value="SOK"/>
    <property type="match status" value="1"/>
</dbReference>
<dbReference type="STRING" id="35608.A0A2U1NVH3"/>
<keyword evidence="6" id="KW-0547">Nucleotide-binding</keyword>
<gene>
    <name evidence="13" type="ORF">CTI12_AA223680</name>
</gene>
<feature type="domain" description="Disease resistance N-terminal" evidence="12">
    <location>
        <begin position="65"/>
        <end position="112"/>
    </location>
</feature>
<evidence type="ECO:0000256" key="4">
    <source>
        <dbReference type="ARBA" id="ARBA00022618"/>
    </source>
</evidence>
<evidence type="ECO:0000256" key="1">
    <source>
        <dbReference type="ARBA" id="ARBA00004413"/>
    </source>
</evidence>
<proteinExistence type="inferred from homology"/>
<evidence type="ECO:0000259" key="12">
    <source>
        <dbReference type="Pfam" id="PF18052"/>
    </source>
</evidence>
<dbReference type="GO" id="GO:0051258">
    <property type="term" value="P:protein polymerization"/>
    <property type="evidence" value="ECO:0007669"/>
    <property type="project" value="UniProtKB-ARBA"/>
</dbReference>
<dbReference type="GO" id="GO:0005886">
    <property type="term" value="C:plasma membrane"/>
    <property type="evidence" value="ECO:0007669"/>
    <property type="project" value="UniProtKB-SubCell"/>
</dbReference>
<keyword evidence="2" id="KW-0217">Developmental protein</keyword>
<sequence length="118" mass="13506">MEMVEMRKVPVVYYLCRNRQLEHPHFIEVGVVSPVGLYLRTPSKDNNGFLVVRCNGGLNQQRTAADLTRLKAVLQDAEEKHNKVLSVTLWVQSLRRLSLKIKILLDEVSTNLYAKEAT</sequence>
<dbReference type="AlphaFoldDB" id="A0A2U1NVH3"/>
<dbReference type="Proteomes" id="UP000245207">
    <property type="component" value="Unassembled WGS sequence"/>
</dbReference>
<dbReference type="InterPro" id="IPR010369">
    <property type="entry name" value="SOK"/>
</dbReference>
<evidence type="ECO:0000256" key="6">
    <source>
        <dbReference type="ARBA" id="ARBA00022741"/>
    </source>
</evidence>
<evidence type="ECO:0000256" key="5">
    <source>
        <dbReference type="ARBA" id="ARBA00022737"/>
    </source>
</evidence>
<keyword evidence="4" id="KW-0132">Cell division</keyword>
<keyword evidence="3" id="KW-1003">Cell membrane</keyword>
<organism evidence="13 14">
    <name type="scientific">Artemisia annua</name>
    <name type="common">Sweet wormwood</name>
    <dbReference type="NCBI Taxonomy" id="35608"/>
    <lineage>
        <taxon>Eukaryota</taxon>
        <taxon>Viridiplantae</taxon>
        <taxon>Streptophyta</taxon>
        <taxon>Embryophyta</taxon>
        <taxon>Tracheophyta</taxon>
        <taxon>Spermatophyta</taxon>
        <taxon>Magnoliopsida</taxon>
        <taxon>eudicotyledons</taxon>
        <taxon>Gunneridae</taxon>
        <taxon>Pentapetalae</taxon>
        <taxon>asterids</taxon>
        <taxon>campanulids</taxon>
        <taxon>Asterales</taxon>
        <taxon>Asteraceae</taxon>
        <taxon>Asteroideae</taxon>
        <taxon>Anthemideae</taxon>
        <taxon>Artemisiinae</taxon>
        <taxon>Artemisia</taxon>
    </lineage>
</organism>
<dbReference type="GO" id="GO:0000166">
    <property type="term" value="F:nucleotide binding"/>
    <property type="evidence" value="ECO:0007669"/>
    <property type="project" value="UniProtKB-KW"/>
</dbReference>
<evidence type="ECO:0000256" key="9">
    <source>
        <dbReference type="ARBA" id="ARBA00023306"/>
    </source>
</evidence>
<dbReference type="PANTHER" id="PTHR31083">
    <property type="entry name" value="UPSTREAM OF FLC PROTEIN (DUF966)"/>
    <property type="match status" value="1"/>
</dbReference>
<evidence type="ECO:0000256" key="2">
    <source>
        <dbReference type="ARBA" id="ARBA00022473"/>
    </source>
</evidence>
<evidence type="ECO:0000256" key="7">
    <source>
        <dbReference type="ARBA" id="ARBA00022821"/>
    </source>
</evidence>
<dbReference type="OrthoDB" id="1745025at2759"/>
<comment type="caution">
    <text evidence="13">The sequence shown here is derived from an EMBL/GenBank/DDBJ whole genome shotgun (WGS) entry which is preliminary data.</text>
</comment>
<dbReference type="EMBL" id="PKPP01002114">
    <property type="protein sequence ID" value="PWA77525.1"/>
    <property type="molecule type" value="Genomic_DNA"/>
</dbReference>
<dbReference type="Pfam" id="PF18052">
    <property type="entry name" value="Rx_N"/>
    <property type="match status" value="1"/>
</dbReference>
<comment type="subcellular location">
    <subcellularLocation>
        <location evidence="1">Cell membrane</location>
        <topology evidence="1">Peripheral membrane protein</topology>
        <orientation evidence="1">Cytoplasmic side</orientation>
    </subcellularLocation>
</comment>
<keyword evidence="7" id="KW-0611">Plant defense</keyword>
<protein>
    <submittedName>
        <fullName evidence="13">Uncharacterized protein</fullName>
    </submittedName>
</protein>